<evidence type="ECO:0000313" key="4">
    <source>
        <dbReference type="Proteomes" id="UP001652628"/>
    </source>
</evidence>
<dbReference type="PROSITE" id="PS50940">
    <property type="entry name" value="CHIT_BIND_II"/>
    <property type="match status" value="1"/>
</dbReference>
<feature type="signal peptide" evidence="2">
    <location>
        <begin position="1"/>
        <end position="27"/>
    </location>
</feature>
<dbReference type="SMART" id="SM00494">
    <property type="entry name" value="ChtBD2"/>
    <property type="match status" value="1"/>
</dbReference>
<keyword evidence="2" id="KW-0732">Signal</keyword>
<accession>A0AB40DG73</accession>
<proteinExistence type="predicted"/>
<dbReference type="InterPro" id="IPR052976">
    <property type="entry name" value="Scoloptoxin-like"/>
</dbReference>
<feature type="compositionally biased region" description="Low complexity" evidence="1">
    <location>
        <begin position="210"/>
        <end position="220"/>
    </location>
</feature>
<dbReference type="Pfam" id="PF01607">
    <property type="entry name" value="CBM_14"/>
    <property type="match status" value="1"/>
</dbReference>
<feature type="region of interest" description="Disordered" evidence="1">
    <location>
        <begin position="151"/>
        <end position="170"/>
    </location>
</feature>
<dbReference type="AlphaFoldDB" id="A0AB40DG73"/>
<dbReference type="Proteomes" id="UP001652628">
    <property type="component" value="Chromosome 3"/>
</dbReference>
<evidence type="ECO:0000259" key="3">
    <source>
        <dbReference type="PROSITE" id="PS50940"/>
    </source>
</evidence>
<protein>
    <submittedName>
        <fullName evidence="5">Uncharacterized protein isoform X2</fullName>
    </submittedName>
</protein>
<dbReference type="InterPro" id="IPR002557">
    <property type="entry name" value="Chitin-bd_dom"/>
</dbReference>
<feature type="chain" id="PRO_5045549347" evidence="2">
    <location>
        <begin position="28"/>
        <end position="936"/>
    </location>
</feature>
<feature type="region of interest" description="Disordered" evidence="1">
    <location>
        <begin position="765"/>
        <end position="803"/>
    </location>
</feature>
<feature type="region of interest" description="Disordered" evidence="1">
    <location>
        <begin position="864"/>
        <end position="911"/>
    </location>
</feature>
<evidence type="ECO:0000256" key="1">
    <source>
        <dbReference type="SAM" id="MobiDB-lite"/>
    </source>
</evidence>
<dbReference type="RefSeq" id="XP_065722200.2">
    <property type="nucleotide sequence ID" value="XM_065866128.2"/>
</dbReference>
<evidence type="ECO:0000313" key="5">
    <source>
        <dbReference type="RefSeq" id="XP_065722200.2"/>
    </source>
</evidence>
<dbReference type="GO" id="GO:0008061">
    <property type="term" value="F:chitin binding"/>
    <property type="evidence" value="ECO:0007669"/>
    <property type="project" value="InterPro"/>
</dbReference>
<feature type="compositionally biased region" description="Basic residues" evidence="1">
    <location>
        <begin position="115"/>
        <end position="125"/>
    </location>
</feature>
<name>A0AB40DG73_DROSZ</name>
<feature type="region of interest" description="Disordered" evidence="1">
    <location>
        <begin position="190"/>
        <end position="265"/>
    </location>
</feature>
<organism evidence="4 5">
    <name type="scientific">Drosophila suzukii</name>
    <name type="common">Spotted-wing drosophila fruit fly</name>
    <dbReference type="NCBI Taxonomy" id="28584"/>
    <lineage>
        <taxon>Eukaryota</taxon>
        <taxon>Metazoa</taxon>
        <taxon>Ecdysozoa</taxon>
        <taxon>Arthropoda</taxon>
        <taxon>Hexapoda</taxon>
        <taxon>Insecta</taxon>
        <taxon>Pterygota</taxon>
        <taxon>Neoptera</taxon>
        <taxon>Endopterygota</taxon>
        <taxon>Diptera</taxon>
        <taxon>Brachycera</taxon>
        <taxon>Muscomorpha</taxon>
        <taxon>Ephydroidea</taxon>
        <taxon>Drosophilidae</taxon>
        <taxon>Drosophila</taxon>
        <taxon>Sophophora</taxon>
    </lineage>
</organism>
<gene>
    <name evidence="5" type="primary">LOC108020305</name>
</gene>
<feature type="compositionally biased region" description="Basic and acidic residues" evidence="1">
    <location>
        <begin position="889"/>
        <end position="911"/>
    </location>
</feature>
<evidence type="ECO:0000256" key="2">
    <source>
        <dbReference type="SAM" id="SignalP"/>
    </source>
</evidence>
<dbReference type="PANTHER" id="PTHR22933:SF18">
    <property type="match status" value="1"/>
</dbReference>
<dbReference type="Gene3D" id="2.170.140.10">
    <property type="entry name" value="Chitin binding domain"/>
    <property type="match status" value="1"/>
</dbReference>
<reference evidence="5" key="1">
    <citation type="submission" date="2025-08" db="UniProtKB">
        <authorList>
            <consortium name="RefSeq"/>
        </authorList>
    </citation>
    <scope>IDENTIFICATION</scope>
</reference>
<keyword evidence="4" id="KW-1185">Reference proteome</keyword>
<dbReference type="GeneID" id="108020305"/>
<dbReference type="GO" id="GO:0005576">
    <property type="term" value="C:extracellular region"/>
    <property type="evidence" value="ECO:0007669"/>
    <property type="project" value="InterPro"/>
</dbReference>
<dbReference type="InterPro" id="IPR036508">
    <property type="entry name" value="Chitin-bd_dom_sf"/>
</dbReference>
<feature type="domain" description="Chitin-binding type-2" evidence="3">
    <location>
        <begin position="661"/>
        <end position="720"/>
    </location>
</feature>
<feature type="compositionally biased region" description="Basic and acidic residues" evidence="1">
    <location>
        <begin position="394"/>
        <end position="404"/>
    </location>
</feature>
<feature type="region of interest" description="Disordered" evidence="1">
    <location>
        <begin position="85"/>
        <end position="138"/>
    </location>
</feature>
<dbReference type="SUPFAM" id="SSF57625">
    <property type="entry name" value="Invertebrate chitin-binding proteins"/>
    <property type="match status" value="1"/>
</dbReference>
<feature type="region of interest" description="Disordered" evidence="1">
    <location>
        <begin position="35"/>
        <end position="55"/>
    </location>
</feature>
<feature type="region of interest" description="Disordered" evidence="1">
    <location>
        <begin position="323"/>
        <end position="409"/>
    </location>
</feature>
<sequence>MRIPKGRLSDWLLPLAFVASLFPFLQATGSIPETPQINGNLRGSHNNSGIGDSDLSASERTRRLIPYMAFYLPAPELPINQQYATKHSSSAGGAQLQAPLPGPGRIPVPVAYMPQHKHHPHHHQGPPHPPPLPHYQSGAGEVYHSLAIGDHQHQHPHAPPHPPPGHVKEQTAITDSGATFIAYKPLNPTHKHKTVQHFPPLPPSPKEQLQHPQHPQQQHHLLLHHHQQQQQQQPQQYEILSPGLVASSQSQRQRGKQSKINLTPFTAQNTLPGQFIPIIYTPVSSGSKPGSTNTINYNLKQPEIVYKNSHQTQIVTDYAAGAVASAEQPSSSSDEELGKEEKVEEQQEDHGAEEEEAVEEQHRQQVQNNPSSPAPPQFIDYLIDGPRQSLEEEQQQHSQHERPSPHQPPQHAYILVTTTAPHIEHQPAPQMHPEISTSRPPILYNQQPTLRLQPVHNYKATRRPIYVTTPSPSRQPTSGHTVEITPKYVYVSGKPPSAQHPELPHREPSTVTPIKLKPVFKYAHERPPLTPAFRPEDQDQLPDIRTSSLAEILHKLQASNHLPQTLTPDNIDNSIKTLIRILQNLKQTQTIVANPPQHHEGHKPSSQDYDYNTGSEEEHHSQPEEDNEAVAKAKGPNKHPGPSTGRAGIDYPNYAEIPQTSFECTKQRYKGFFGDPETNCQVWHYCDLNGGKASFLCPNGTIFSQIALTCDWWFNVKCSTTAQLYVLNERLYKYILPFNPKFPEDYNGPIVDKYLAMKFQEMEEKMRQEKQRKATQQAEKPVEAPSTPALPKNHKPEPKHGSGINAQVYEQSSERNLLIDDEIDDISERGTYDTYDQTAPTTIMAPTSTQDTQSYVLKPIVVSSTPQPHQQIDFEAEPTAPESSEEEDKLQSLRETKEAEKQSRETTKVSVEKLEVIEIKTDGNTGQLMPIKNSSK</sequence>
<feature type="compositionally biased region" description="Basic and acidic residues" evidence="1">
    <location>
        <begin position="339"/>
        <end position="350"/>
    </location>
</feature>
<dbReference type="PANTHER" id="PTHR22933">
    <property type="entry name" value="FI18007P1-RELATED"/>
    <property type="match status" value="1"/>
</dbReference>
<feature type="region of interest" description="Disordered" evidence="1">
    <location>
        <begin position="593"/>
        <end position="652"/>
    </location>
</feature>